<dbReference type="InterPro" id="IPR010663">
    <property type="entry name" value="Znf_FPG/IleRS"/>
</dbReference>
<dbReference type="OrthoDB" id="9800855at2"/>
<keyword evidence="15" id="KW-0456">Lyase</keyword>
<dbReference type="Pfam" id="PF01149">
    <property type="entry name" value="Fapy_DNA_glyco"/>
    <property type="match status" value="1"/>
</dbReference>
<evidence type="ECO:0000256" key="19">
    <source>
        <dbReference type="ARBA" id="ARBA00044632"/>
    </source>
</evidence>
<evidence type="ECO:0000256" key="1">
    <source>
        <dbReference type="ARBA" id="ARBA00001668"/>
    </source>
</evidence>
<evidence type="ECO:0000256" key="11">
    <source>
        <dbReference type="ARBA" id="ARBA00022801"/>
    </source>
</evidence>
<keyword evidence="13" id="KW-0238">DNA-binding</keyword>
<proteinExistence type="inferred from homology"/>
<evidence type="ECO:0000313" key="24">
    <source>
        <dbReference type="Proteomes" id="UP000255523"/>
    </source>
</evidence>
<comment type="cofactor">
    <cofactor evidence="2">
        <name>Zn(2+)</name>
        <dbReference type="ChEBI" id="CHEBI:29105"/>
    </cofactor>
</comment>
<feature type="domain" description="Formamidopyrimidine-DNA glycosylase catalytic" evidence="22">
    <location>
        <begin position="2"/>
        <end position="113"/>
    </location>
</feature>
<dbReference type="Gene3D" id="3.20.190.10">
    <property type="entry name" value="MutM-like, N-terminal"/>
    <property type="match status" value="1"/>
</dbReference>
<keyword evidence="16" id="KW-0511">Multifunctional enzyme</keyword>
<accession>A0A380LJ95</accession>
<dbReference type="FunFam" id="1.10.8.50:FF:000003">
    <property type="entry name" value="Formamidopyrimidine-DNA glycosylase"/>
    <property type="match status" value="1"/>
</dbReference>
<dbReference type="Pfam" id="PF06831">
    <property type="entry name" value="H2TH"/>
    <property type="match status" value="1"/>
</dbReference>
<evidence type="ECO:0000259" key="22">
    <source>
        <dbReference type="PROSITE" id="PS51068"/>
    </source>
</evidence>
<dbReference type="SUPFAM" id="SSF57716">
    <property type="entry name" value="Glucocorticoid receptor-like (DNA-binding domain)"/>
    <property type="match status" value="1"/>
</dbReference>
<dbReference type="NCBIfam" id="TIGR00577">
    <property type="entry name" value="fpg"/>
    <property type="match status" value="1"/>
</dbReference>
<evidence type="ECO:0000256" key="2">
    <source>
        <dbReference type="ARBA" id="ARBA00001947"/>
    </source>
</evidence>
<evidence type="ECO:0000256" key="15">
    <source>
        <dbReference type="ARBA" id="ARBA00023239"/>
    </source>
</evidence>
<dbReference type="AlphaFoldDB" id="A0A380LJ95"/>
<dbReference type="Pfam" id="PF06827">
    <property type="entry name" value="zf-FPG_IleRS"/>
    <property type="match status" value="1"/>
</dbReference>
<evidence type="ECO:0000256" key="10">
    <source>
        <dbReference type="ARBA" id="ARBA00022771"/>
    </source>
</evidence>
<evidence type="ECO:0000313" key="23">
    <source>
        <dbReference type="EMBL" id="SUO03908.1"/>
    </source>
</evidence>
<dbReference type="InterPro" id="IPR015886">
    <property type="entry name" value="H2TH_FPG"/>
</dbReference>
<dbReference type="NCBIfam" id="NF002211">
    <property type="entry name" value="PRK01103.1"/>
    <property type="match status" value="1"/>
</dbReference>
<evidence type="ECO:0000256" key="12">
    <source>
        <dbReference type="ARBA" id="ARBA00022833"/>
    </source>
</evidence>
<evidence type="ECO:0000256" key="5">
    <source>
        <dbReference type="ARBA" id="ARBA00012024"/>
    </source>
</evidence>
<evidence type="ECO:0000259" key="21">
    <source>
        <dbReference type="PROSITE" id="PS51066"/>
    </source>
</evidence>
<feature type="domain" description="FPG-type" evidence="21">
    <location>
        <begin position="239"/>
        <end position="273"/>
    </location>
</feature>
<dbReference type="GO" id="GO:0006284">
    <property type="term" value="P:base-excision repair"/>
    <property type="evidence" value="ECO:0007669"/>
    <property type="project" value="InterPro"/>
</dbReference>
<dbReference type="InterPro" id="IPR010979">
    <property type="entry name" value="Ribosomal_uS13-like_H2TH"/>
</dbReference>
<evidence type="ECO:0000256" key="17">
    <source>
        <dbReference type="ARBA" id="ARBA00023295"/>
    </source>
</evidence>
<keyword evidence="12" id="KW-0862">Zinc</keyword>
<dbReference type="EMBL" id="UHFX01000003">
    <property type="protein sequence ID" value="SUO03908.1"/>
    <property type="molecule type" value="Genomic_DNA"/>
</dbReference>
<dbReference type="InterPro" id="IPR020629">
    <property type="entry name" value="FPG_Glyclase"/>
</dbReference>
<dbReference type="GO" id="GO:0034039">
    <property type="term" value="F:8-oxo-7,8-dihydroguanine DNA N-glycosylase activity"/>
    <property type="evidence" value="ECO:0007669"/>
    <property type="project" value="TreeGrafter"/>
</dbReference>
<dbReference type="SUPFAM" id="SSF81624">
    <property type="entry name" value="N-terminal domain of MutM-like DNA repair proteins"/>
    <property type="match status" value="1"/>
</dbReference>
<keyword evidence="17 23" id="KW-0326">Glycosidase</keyword>
<keyword evidence="8" id="KW-0479">Metal-binding</keyword>
<evidence type="ECO:0000256" key="14">
    <source>
        <dbReference type="ARBA" id="ARBA00023204"/>
    </source>
</evidence>
<dbReference type="PANTHER" id="PTHR22993">
    <property type="entry name" value="FORMAMIDOPYRIMIDINE-DNA GLYCOSYLASE"/>
    <property type="match status" value="1"/>
</dbReference>
<evidence type="ECO:0000256" key="3">
    <source>
        <dbReference type="ARBA" id="ARBA00009409"/>
    </source>
</evidence>
<dbReference type="Gene3D" id="1.10.8.50">
    <property type="match status" value="1"/>
</dbReference>
<comment type="similarity">
    <text evidence="3">Belongs to the FPG family.</text>
</comment>
<sequence length="275" mass="31724">MPEAPEVQTVISTLEVQIHDLQIEEVQVVYPKIVEHTTPEAFIKQLTGQHFRKFFRWGKYLLFVLDDYDLVVHLRMEGKFYLLKQPSQDKHVHIRFRLSDGRWMCYHDTRKFGRMQVYTHNNDPFAHPCFEKLGYDVLDPRLDGAYLYQKIHPLKKNLKSCLLDQSIVAGIGNIYADEICFACGLDPRSRSARISKKDCENLAFHTKRIMKGAMKAGGTTIRSYTSSLGVTGLFQLKLKVHAQAGKPCPNCQTTIRKITVSQRGTYLCPKCQKRK</sequence>
<dbReference type="EC" id="4.2.99.18" evidence="6"/>
<dbReference type="InterPro" id="IPR000214">
    <property type="entry name" value="Znf_DNA_glyclase/AP_lyase"/>
</dbReference>
<gene>
    <name evidence="23" type="primary">mutM</name>
    <name evidence="23" type="ORF">NCTC11087_00788</name>
</gene>
<evidence type="ECO:0000256" key="7">
    <source>
        <dbReference type="ARBA" id="ARBA00016240"/>
    </source>
</evidence>
<name>A0A380LJ95_9FIRM</name>
<comment type="catalytic activity">
    <reaction evidence="19">
        <text>2'-deoxyribonucleotide-(2'-deoxyribose 5'-phosphate)-2'-deoxyribonucleotide-DNA = a 3'-end 2'-deoxyribonucleotide-(2,3-dehydro-2,3-deoxyribose 5'-phosphate)-DNA + a 5'-end 5'-phospho-2'-deoxyribonucleoside-DNA + H(+)</text>
        <dbReference type="Rhea" id="RHEA:66592"/>
        <dbReference type="Rhea" id="RHEA-COMP:13180"/>
        <dbReference type="Rhea" id="RHEA-COMP:16897"/>
        <dbReference type="Rhea" id="RHEA-COMP:17067"/>
        <dbReference type="ChEBI" id="CHEBI:15378"/>
        <dbReference type="ChEBI" id="CHEBI:136412"/>
        <dbReference type="ChEBI" id="CHEBI:157695"/>
        <dbReference type="ChEBI" id="CHEBI:167181"/>
        <dbReference type="EC" id="4.2.99.18"/>
    </reaction>
</comment>
<evidence type="ECO:0000256" key="6">
    <source>
        <dbReference type="ARBA" id="ARBA00012720"/>
    </source>
</evidence>
<comment type="catalytic activity">
    <reaction evidence="1">
        <text>Hydrolysis of DNA containing ring-opened 7-methylguanine residues, releasing 2,6-diamino-4-hydroxy-5-(N-methyl)formamidopyrimidine.</text>
        <dbReference type="EC" id="3.2.2.23"/>
    </reaction>
</comment>
<comment type="subunit">
    <text evidence="4">Monomer.</text>
</comment>
<evidence type="ECO:0000256" key="20">
    <source>
        <dbReference type="PROSITE-ProRule" id="PRU00391"/>
    </source>
</evidence>
<dbReference type="Proteomes" id="UP000255523">
    <property type="component" value="Unassembled WGS sequence"/>
</dbReference>
<evidence type="ECO:0000256" key="13">
    <source>
        <dbReference type="ARBA" id="ARBA00023125"/>
    </source>
</evidence>
<dbReference type="GeneID" id="77461765"/>
<evidence type="ECO:0000256" key="9">
    <source>
        <dbReference type="ARBA" id="ARBA00022763"/>
    </source>
</evidence>
<dbReference type="SMART" id="SM01232">
    <property type="entry name" value="H2TH"/>
    <property type="match status" value="1"/>
</dbReference>
<dbReference type="InterPro" id="IPR012319">
    <property type="entry name" value="FPG_cat"/>
</dbReference>
<reference evidence="23 24" key="1">
    <citation type="submission" date="2018-06" db="EMBL/GenBank/DDBJ databases">
        <authorList>
            <consortium name="Pathogen Informatics"/>
            <person name="Doyle S."/>
        </authorList>
    </citation>
    <scope>NUCLEOTIDE SEQUENCE [LARGE SCALE GENOMIC DNA]</scope>
    <source>
        <strain evidence="23 24">NCTC11087</strain>
    </source>
</reference>
<dbReference type="EC" id="3.2.2.23" evidence="5"/>
<keyword evidence="14" id="KW-0234">DNA repair</keyword>
<evidence type="ECO:0000256" key="4">
    <source>
        <dbReference type="ARBA" id="ARBA00011245"/>
    </source>
</evidence>
<dbReference type="SUPFAM" id="SSF46946">
    <property type="entry name" value="S13-like H2TH domain"/>
    <property type="match status" value="1"/>
</dbReference>
<dbReference type="GO" id="GO:0003690">
    <property type="term" value="F:double-stranded DNA binding"/>
    <property type="evidence" value="ECO:0007669"/>
    <property type="project" value="UniProtKB-ARBA"/>
</dbReference>
<keyword evidence="9" id="KW-0227">DNA damage</keyword>
<dbReference type="PANTHER" id="PTHR22993:SF9">
    <property type="entry name" value="FORMAMIDOPYRIMIDINE-DNA GLYCOSYLASE"/>
    <property type="match status" value="1"/>
</dbReference>
<evidence type="ECO:0000256" key="16">
    <source>
        <dbReference type="ARBA" id="ARBA00023268"/>
    </source>
</evidence>
<keyword evidence="24" id="KW-1185">Reference proteome</keyword>
<dbReference type="GO" id="GO:0140078">
    <property type="term" value="F:class I DNA-(apurinic or apyrimidinic site) endonuclease activity"/>
    <property type="evidence" value="ECO:0007669"/>
    <property type="project" value="UniProtKB-EC"/>
</dbReference>
<dbReference type="GO" id="GO:0008270">
    <property type="term" value="F:zinc ion binding"/>
    <property type="evidence" value="ECO:0007669"/>
    <property type="project" value="UniProtKB-KW"/>
</dbReference>
<dbReference type="InterPro" id="IPR035937">
    <property type="entry name" value="FPG_N"/>
</dbReference>
<dbReference type="PROSITE" id="PS51066">
    <property type="entry name" value="ZF_FPG_2"/>
    <property type="match status" value="1"/>
</dbReference>
<protein>
    <recommendedName>
        <fullName evidence="7">Formamidopyrimidine-DNA glycosylase</fullName>
        <ecNumber evidence="5">3.2.2.23</ecNumber>
        <ecNumber evidence="6">4.2.99.18</ecNumber>
    </recommendedName>
    <alternativeName>
        <fullName evidence="18">DNA-(apurinic or apyrimidinic site) lyase MutM</fullName>
    </alternativeName>
</protein>
<dbReference type="GO" id="GO:0003684">
    <property type="term" value="F:damaged DNA binding"/>
    <property type="evidence" value="ECO:0007669"/>
    <property type="project" value="InterPro"/>
</dbReference>
<keyword evidence="10 20" id="KW-0863">Zinc-finger</keyword>
<dbReference type="RefSeq" id="WP_022789996.1">
    <property type="nucleotide sequence ID" value="NZ_UHFX01000003.1"/>
</dbReference>
<evidence type="ECO:0000256" key="8">
    <source>
        <dbReference type="ARBA" id="ARBA00022723"/>
    </source>
</evidence>
<dbReference type="CDD" id="cd08966">
    <property type="entry name" value="EcFpg-like_N"/>
    <property type="match status" value="1"/>
</dbReference>
<dbReference type="PROSITE" id="PS51068">
    <property type="entry name" value="FPG_CAT"/>
    <property type="match status" value="1"/>
</dbReference>
<organism evidence="23 24">
    <name type="scientific">Faecalicoccus pleomorphus</name>
    <dbReference type="NCBI Taxonomy" id="1323"/>
    <lineage>
        <taxon>Bacteria</taxon>
        <taxon>Bacillati</taxon>
        <taxon>Bacillota</taxon>
        <taxon>Erysipelotrichia</taxon>
        <taxon>Erysipelotrichales</taxon>
        <taxon>Erysipelotrichaceae</taxon>
        <taxon>Faecalicoccus</taxon>
    </lineage>
</organism>
<evidence type="ECO:0000256" key="18">
    <source>
        <dbReference type="ARBA" id="ARBA00030638"/>
    </source>
</evidence>
<keyword evidence="11 23" id="KW-0378">Hydrolase</keyword>
<dbReference type="SMART" id="SM00898">
    <property type="entry name" value="Fapy_DNA_glyco"/>
    <property type="match status" value="1"/>
</dbReference>